<feature type="transmembrane region" description="Helical" evidence="1">
    <location>
        <begin position="88"/>
        <end position="107"/>
    </location>
</feature>
<feature type="transmembrane region" description="Helical" evidence="1">
    <location>
        <begin position="12"/>
        <end position="35"/>
    </location>
</feature>
<keyword evidence="1" id="KW-1133">Transmembrane helix</keyword>
<feature type="transmembrane region" description="Helical" evidence="1">
    <location>
        <begin position="119"/>
        <end position="143"/>
    </location>
</feature>
<evidence type="ECO:0000313" key="2">
    <source>
        <dbReference type="EMBL" id="QGY41579.1"/>
    </source>
</evidence>
<name>A0A6I6JK88_9BACT</name>
<dbReference type="EMBL" id="CP046400">
    <property type="protein sequence ID" value="QGY41579.1"/>
    <property type="molecule type" value="Genomic_DNA"/>
</dbReference>
<evidence type="ECO:0000313" key="3">
    <source>
        <dbReference type="Proteomes" id="UP000428328"/>
    </source>
</evidence>
<dbReference type="Proteomes" id="UP000428328">
    <property type="component" value="Chromosome"/>
</dbReference>
<keyword evidence="1" id="KW-0812">Transmembrane</keyword>
<dbReference type="RefSeq" id="WP_158949983.1">
    <property type="nucleotide sequence ID" value="NZ_CP046400.1"/>
</dbReference>
<evidence type="ECO:0000256" key="1">
    <source>
        <dbReference type="SAM" id="Phobius"/>
    </source>
</evidence>
<feature type="transmembrane region" description="Helical" evidence="1">
    <location>
        <begin position="55"/>
        <end position="76"/>
    </location>
</feature>
<keyword evidence="3" id="KW-1185">Reference proteome</keyword>
<gene>
    <name evidence="2" type="ORF">GM415_16105</name>
</gene>
<proteinExistence type="predicted"/>
<protein>
    <submittedName>
        <fullName evidence="2">4Fe-4S ferredoxin</fullName>
    </submittedName>
</protein>
<sequence>MKARTYPTLISRAYVWLVGLLTFTGFLQMPLARRYYLTDLPGMAWTGDFHLVHKLHYMLAAALLFLVGMTLVNWFMEWRNRLALTPLGAVRVAVMAGIIISGGFRVYRNLPGVTLHPAAVMTIEWVHFGLVMVLGVLALTALLKRSSAYAKSR</sequence>
<keyword evidence="1" id="KW-0472">Membrane</keyword>
<organism evidence="2 3">
    <name type="scientific">Pseudodesulfovibrio cashew</name>
    <dbReference type="NCBI Taxonomy" id="2678688"/>
    <lineage>
        <taxon>Bacteria</taxon>
        <taxon>Pseudomonadati</taxon>
        <taxon>Thermodesulfobacteriota</taxon>
        <taxon>Desulfovibrionia</taxon>
        <taxon>Desulfovibrionales</taxon>
        <taxon>Desulfovibrionaceae</taxon>
    </lineage>
</organism>
<accession>A0A6I6JK88</accession>
<dbReference type="AlphaFoldDB" id="A0A6I6JK88"/>
<reference evidence="2 3" key="1">
    <citation type="submission" date="2019-11" db="EMBL/GenBank/DDBJ databases">
        <authorList>
            <person name="Zheng R.K."/>
            <person name="Sun C.M."/>
        </authorList>
    </citation>
    <scope>NUCLEOTIDE SEQUENCE [LARGE SCALE GENOMIC DNA]</scope>
    <source>
        <strain evidence="2 3">SRB007</strain>
    </source>
</reference>
<dbReference type="KEGG" id="psel:GM415_16105"/>